<evidence type="ECO:0008006" key="2">
    <source>
        <dbReference type="Google" id="ProtNLM"/>
    </source>
</evidence>
<evidence type="ECO:0000313" key="1">
    <source>
        <dbReference type="EMBL" id="VFU11538.1"/>
    </source>
</evidence>
<dbReference type="NCBIfam" id="NF047593">
    <property type="entry name" value="IS66_ISAeme5_TnpA"/>
    <property type="match status" value="1"/>
</dbReference>
<reference evidence="1" key="1">
    <citation type="submission" date="2019-03" db="EMBL/GenBank/DDBJ databases">
        <authorList>
            <person name="Hao L."/>
        </authorList>
    </citation>
    <scope>NUCLEOTIDE SEQUENCE</scope>
</reference>
<protein>
    <recommendedName>
        <fullName evidence="2">Transposase</fullName>
    </recommendedName>
</protein>
<dbReference type="EMBL" id="CAADRM010000013">
    <property type="protein sequence ID" value="VFU11538.1"/>
    <property type="molecule type" value="Genomic_DNA"/>
</dbReference>
<organism evidence="1">
    <name type="scientific">anaerobic digester metagenome</name>
    <dbReference type="NCBI Taxonomy" id="1263854"/>
    <lineage>
        <taxon>unclassified sequences</taxon>
        <taxon>metagenomes</taxon>
        <taxon>ecological metagenomes</taxon>
    </lineage>
</organism>
<accession>A0A485LUI1</accession>
<dbReference type="AlphaFoldDB" id="A0A485LUI1"/>
<proteinExistence type="predicted"/>
<gene>
    <name evidence="1" type="ORF">SCFA_110003</name>
</gene>
<name>A0A485LUI1_9ZZZZ</name>
<sequence>MEEENRSRGSRAQKRQEWSGHIRAWRESGWSQAQYCRQHGLSPGLFSYWKRGIEEPPPCDVELVPVGMHPIQFYSSGEAANSALVLLVGQYRVEVGERFDPGTLARLVSTLERI</sequence>